<proteinExistence type="predicted"/>
<accession>A0A6J7WMP3</accession>
<sequence length="450" mass="47989">MADFSVTPIATQIKPPEGISLGDMLNLARGAQAYQQSQQANPLELQRLRAEANVAAQTEAPRISSAQSLAKTQETGAQSADFDLQNKRINGIASRLTGLINDPLIVASEQNPQAVDKTKIAERLKAYGYQQAKELGISLDKADELIAPYITEADANHAGIRQFLKNKLLSTLDQGSRVTAMQPSGVAINTGAGGGTVQTGEFGALPIGKPIPGTVYEQQIPPTQPVISSTGETRLLGPMSQRGNTPLTTGLSPAQSGMLTAGGQVISSDLATTTADAQAAPTKIAIFQNIKKLTPDSFTGPTAERRQWAASLAQVIGIPVAELETASTDELLKNTKLLQMAGGNTDAARSLAEFANPNNKMTKEGILRVTNQLIGMENMKIARNNYLTPAANDATEYAKRKLQFDAISDPRLFQEVTAEDVAKMKKTMSQAEQAELSRKIKVARQLGVLK</sequence>
<gene>
    <name evidence="1" type="ORF">UFOVP188_38</name>
</gene>
<protein>
    <submittedName>
        <fullName evidence="1">Uncharacterized protein</fullName>
    </submittedName>
</protein>
<reference evidence="1" key="1">
    <citation type="submission" date="2020-05" db="EMBL/GenBank/DDBJ databases">
        <authorList>
            <person name="Chiriac C."/>
            <person name="Salcher M."/>
            <person name="Ghai R."/>
            <person name="Kavagutti S V."/>
        </authorList>
    </citation>
    <scope>NUCLEOTIDE SEQUENCE</scope>
</reference>
<evidence type="ECO:0000313" key="1">
    <source>
        <dbReference type="EMBL" id="CAB5212643.1"/>
    </source>
</evidence>
<organism evidence="1">
    <name type="scientific">uncultured Caudovirales phage</name>
    <dbReference type="NCBI Taxonomy" id="2100421"/>
    <lineage>
        <taxon>Viruses</taxon>
        <taxon>Duplodnaviria</taxon>
        <taxon>Heunggongvirae</taxon>
        <taxon>Uroviricota</taxon>
        <taxon>Caudoviricetes</taxon>
        <taxon>Peduoviridae</taxon>
        <taxon>Maltschvirus</taxon>
        <taxon>Maltschvirus maltsch</taxon>
    </lineage>
</organism>
<dbReference type="EMBL" id="LR798236">
    <property type="protein sequence ID" value="CAB5212643.1"/>
    <property type="molecule type" value="Genomic_DNA"/>
</dbReference>
<name>A0A6J7WMP3_9CAUD</name>